<dbReference type="PRINTS" id="PR00385">
    <property type="entry name" value="P450"/>
</dbReference>
<dbReference type="FunFam" id="1.10.630.10:FF:000043">
    <property type="entry name" value="Cytochrome P450 99A2"/>
    <property type="match status" value="1"/>
</dbReference>
<evidence type="ECO:0000256" key="9">
    <source>
        <dbReference type="ARBA" id="ARBA00023004"/>
    </source>
</evidence>
<keyword evidence="8 16" id="KW-0560">Oxidoreductase</keyword>
<accession>A0A2R4FXV2</accession>
<comment type="cofactor">
    <cofactor evidence="1 15">
        <name>heme</name>
        <dbReference type="ChEBI" id="CHEBI:30413"/>
    </cofactor>
</comment>
<dbReference type="GO" id="GO:0020037">
    <property type="term" value="F:heme binding"/>
    <property type="evidence" value="ECO:0007669"/>
    <property type="project" value="InterPro"/>
</dbReference>
<dbReference type="Gene3D" id="1.10.630.10">
    <property type="entry name" value="Cytochrome P450"/>
    <property type="match status" value="1"/>
</dbReference>
<dbReference type="GO" id="GO:0016020">
    <property type="term" value="C:membrane"/>
    <property type="evidence" value="ECO:0007669"/>
    <property type="project" value="UniProtKB-SubCell"/>
</dbReference>
<evidence type="ECO:0000256" key="10">
    <source>
        <dbReference type="ARBA" id="ARBA00023033"/>
    </source>
</evidence>
<evidence type="ECO:0000256" key="1">
    <source>
        <dbReference type="ARBA" id="ARBA00001971"/>
    </source>
</evidence>
<feature type="binding site" description="axial binding residue" evidence="15">
    <location>
        <position position="446"/>
    </location>
    <ligand>
        <name>heme</name>
        <dbReference type="ChEBI" id="CHEBI:30413"/>
    </ligand>
    <ligandPart>
        <name>Fe</name>
        <dbReference type="ChEBI" id="CHEBI:18248"/>
    </ligandPart>
</feature>
<dbReference type="EMBL" id="MF034929">
    <property type="protein sequence ID" value="AVT42336.1"/>
    <property type="molecule type" value="mRNA"/>
</dbReference>
<evidence type="ECO:0000256" key="4">
    <source>
        <dbReference type="ARBA" id="ARBA00022617"/>
    </source>
</evidence>
<evidence type="ECO:0000256" key="11">
    <source>
        <dbReference type="ARBA" id="ARBA00023136"/>
    </source>
</evidence>
<dbReference type="Pfam" id="PF00067">
    <property type="entry name" value="p450"/>
    <property type="match status" value="1"/>
</dbReference>
<dbReference type="PRINTS" id="PR00463">
    <property type="entry name" value="EP450I"/>
</dbReference>
<keyword evidence="10 16" id="KW-0503">Monooxygenase</keyword>
<evidence type="ECO:0000313" key="17">
    <source>
        <dbReference type="EMBL" id="AVT42336.1"/>
    </source>
</evidence>
<keyword evidence="7" id="KW-1133">Transmembrane helix</keyword>
<dbReference type="PANTHER" id="PTHR47953">
    <property type="entry name" value="OS08G0105600 PROTEIN"/>
    <property type="match status" value="1"/>
</dbReference>
<dbReference type="GO" id="GO:0016705">
    <property type="term" value="F:oxidoreductase activity, acting on paired donors, with incorporation or reduction of molecular oxygen"/>
    <property type="evidence" value="ECO:0007669"/>
    <property type="project" value="InterPro"/>
</dbReference>
<proteinExistence type="evidence at transcript level"/>
<dbReference type="PROSITE" id="PS00086">
    <property type="entry name" value="CYTOCHROME_P450"/>
    <property type="match status" value="1"/>
</dbReference>
<evidence type="ECO:0000256" key="15">
    <source>
        <dbReference type="PIRSR" id="PIRSR602401-1"/>
    </source>
</evidence>
<evidence type="ECO:0000256" key="7">
    <source>
        <dbReference type="ARBA" id="ARBA00022989"/>
    </source>
</evidence>
<evidence type="ECO:0000256" key="8">
    <source>
        <dbReference type="ARBA" id="ARBA00023002"/>
    </source>
</evidence>
<evidence type="ECO:0000256" key="16">
    <source>
        <dbReference type="RuleBase" id="RU000461"/>
    </source>
</evidence>
<dbReference type="SUPFAM" id="SSF48264">
    <property type="entry name" value="Cytochrome P450"/>
    <property type="match status" value="1"/>
</dbReference>
<keyword evidence="5" id="KW-0812">Transmembrane</keyword>
<dbReference type="InterPro" id="IPR002401">
    <property type="entry name" value="Cyt_P450_E_grp-I"/>
</dbReference>
<dbReference type="GO" id="GO:0005506">
    <property type="term" value="F:iron ion binding"/>
    <property type="evidence" value="ECO:0007669"/>
    <property type="project" value="InterPro"/>
</dbReference>
<keyword evidence="4 15" id="KW-0349">Heme</keyword>
<dbReference type="GO" id="GO:0004497">
    <property type="term" value="F:monooxygenase activity"/>
    <property type="evidence" value="ECO:0007669"/>
    <property type="project" value="UniProtKB-KW"/>
</dbReference>
<reference evidence="17" key="1">
    <citation type="submission" date="2017-05" db="EMBL/GenBank/DDBJ databases">
        <title>Molecular cloning and expression analysis of CYP71D gene family in Euphorbia pekinensis.</title>
        <authorList>
            <person name="Cao X."/>
            <person name="Li W."/>
            <person name="Huang H."/>
            <person name="Heng B."/>
            <person name="Huang W."/>
            <person name="Huang Y."/>
            <person name="Jiang J."/>
        </authorList>
    </citation>
    <scope>NUCLEOTIDE SEQUENCE</scope>
</reference>
<evidence type="ECO:0000256" key="14">
    <source>
        <dbReference type="ARBA" id="ARBA00077882"/>
    </source>
</evidence>
<dbReference type="InterPro" id="IPR036396">
    <property type="entry name" value="Cyt_P450_sf"/>
</dbReference>
<name>A0A2R4FXV2_9ROSI</name>
<dbReference type="AlphaFoldDB" id="A0A2R4FXV2"/>
<organism evidence="17">
    <name type="scientific">Euphorbia pekinensis</name>
    <dbReference type="NCBI Taxonomy" id="273621"/>
    <lineage>
        <taxon>Eukaryota</taxon>
        <taxon>Viridiplantae</taxon>
        <taxon>Streptophyta</taxon>
        <taxon>Embryophyta</taxon>
        <taxon>Tracheophyta</taxon>
        <taxon>Spermatophyta</taxon>
        <taxon>Magnoliopsida</taxon>
        <taxon>eudicotyledons</taxon>
        <taxon>Gunneridae</taxon>
        <taxon>Pentapetalae</taxon>
        <taxon>rosids</taxon>
        <taxon>fabids</taxon>
        <taxon>Malpighiales</taxon>
        <taxon>Euphorbiaceae</taxon>
        <taxon>Euphorbioideae</taxon>
        <taxon>Euphorbieae</taxon>
        <taxon>Euphorbia</taxon>
        <taxon>Euphorbia subgen. Esula</taxon>
        <taxon>Euphorbia sect. Helioscopia</taxon>
    </lineage>
</organism>
<evidence type="ECO:0000256" key="3">
    <source>
        <dbReference type="ARBA" id="ARBA00010617"/>
    </source>
</evidence>
<dbReference type="CDD" id="cd11072">
    <property type="entry name" value="CYP71-like"/>
    <property type="match status" value="1"/>
</dbReference>
<evidence type="ECO:0000256" key="13">
    <source>
        <dbReference type="ARBA" id="ARBA00077108"/>
    </source>
</evidence>
<comment type="subcellular location">
    <subcellularLocation>
        <location evidence="2">Membrane</location>
        <topology evidence="2">Single-pass membrane protein</topology>
    </subcellularLocation>
</comment>
<dbReference type="InterPro" id="IPR017972">
    <property type="entry name" value="Cyt_P450_CS"/>
</dbReference>
<dbReference type="InterPro" id="IPR001128">
    <property type="entry name" value="Cyt_P450"/>
</dbReference>
<keyword evidence="9 15" id="KW-0408">Iron</keyword>
<evidence type="ECO:0000256" key="12">
    <source>
        <dbReference type="ARBA" id="ARBA00051605"/>
    </source>
</evidence>
<evidence type="ECO:0000256" key="5">
    <source>
        <dbReference type="ARBA" id="ARBA00022692"/>
    </source>
</evidence>
<protein>
    <recommendedName>
        <fullName evidence="14">4,5,8-trihydroxycasbene synthase</fullName>
    </recommendedName>
    <alternativeName>
        <fullName evidence="13">4,8-dihydroxycasbene synthase</fullName>
    </alternativeName>
</protein>
<keyword evidence="6 15" id="KW-0479">Metal-binding</keyword>
<dbReference type="InterPro" id="IPR052306">
    <property type="entry name" value="CYP450_71D"/>
</dbReference>
<dbReference type="PANTHER" id="PTHR47953:SF19">
    <property type="entry name" value="OS06G0641600 PROTEIN"/>
    <property type="match status" value="1"/>
</dbReference>
<sequence>MVLEFQFPSCLSEWAITLLFLILLWKLITSRSNSTQNLPPGPRKLPLIGNIHNLIGGVPHQKMRDLALKYGPVMHLRLGELENVIITSREAAEKVLKTHDVLFAQRPQMIVAKSVTYDFQDITFSPYGDYWRQLRKITMVELLAAKRVVSFRSIREEETTKLVKTISSTEAGSAINFSRLISSTTYCITSRAACGKVWEGENVFISSLDKIMFEVGSGISVADAYPSMKWLQMFSGIRIRVDKLQKNIDKIFESIIEEHRVARKGKKKVEELDLVDVLLNLQENGQLEIPLTDITIKAIIMDMFVAGVDTSAATTEWLMSELMKNPKVMKKAQAEVRQKFNGKATIDESDLNELEYMKLVIKEAFRLHPSVPLLVPRECRESCVIEGYDIPVKTKIMVNAWAMGRDPKYWGEDADEFKPERFVDSSIDFKGHNFEYLPFGSGRRSCPGMAFGVANVEIAVAKLLYHFDWKLTDGIKPEDLDMTEKIGGTTRRLTDLHIIPIPYATS</sequence>
<comment type="similarity">
    <text evidence="3 16">Belongs to the cytochrome P450 family.</text>
</comment>
<evidence type="ECO:0000256" key="2">
    <source>
        <dbReference type="ARBA" id="ARBA00004167"/>
    </source>
</evidence>
<evidence type="ECO:0000256" key="6">
    <source>
        <dbReference type="ARBA" id="ARBA00022723"/>
    </source>
</evidence>
<keyword evidence="11" id="KW-0472">Membrane</keyword>
<comment type="catalytic activity">
    <reaction evidence="12">
        <text>4,8-dihydroxycasbene + reduced [NADPH--hemoprotein reductase] + O2 = 4,5,8-trihydroxycasbene + oxidized [NADPH--hemoprotein reductase] + H2O + H(+)</text>
        <dbReference type="Rhea" id="RHEA:67032"/>
        <dbReference type="Rhea" id="RHEA-COMP:11964"/>
        <dbReference type="Rhea" id="RHEA-COMP:11965"/>
        <dbReference type="ChEBI" id="CHEBI:15377"/>
        <dbReference type="ChEBI" id="CHEBI:15378"/>
        <dbReference type="ChEBI" id="CHEBI:15379"/>
        <dbReference type="ChEBI" id="CHEBI:57618"/>
        <dbReference type="ChEBI" id="CHEBI:58210"/>
        <dbReference type="ChEBI" id="CHEBI:157601"/>
        <dbReference type="ChEBI" id="CHEBI:157602"/>
    </reaction>
    <physiologicalReaction direction="left-to-right" evidence="12">
        <dbReference type="Rhea" id="RHEA:67033"/>
    </physiologicalReaction>
</comment>